<dbReference type="CDD" id="cd01949">
    <property type="entry name" value="GGDEF"/>
    <property type="match status" value="1"/>
</dbReference>
<proteinExistence type="predicted"/>
<dbReference type="InterPro" id="IPR043128">
    <property type="entry name" value="Rev_trsase/Diguanyl_cyclase"/>
</dbReference>
<dbReference type="InterPro" id="IPR029787">
    <property type="entry name" value="Nucleotide_cyclase"/>
</dbReference>
<evidence type="ECO:0000256" key="3">
    <source>
        <dbReference type="ARBA" id="ARBA00034247"/>
    </source>
</evidence>
<dbReference type="FunFam" id="3.30.70.270:FF:000001">
    <property type="entry name" value="Diguanylate cyclase domain protein"/>
    <property type="match status" value="1"/>
</dbReference>
<feature type="domain" description="GGDEF" evidence="5">
    <location>
        <begin position="380"/>
        <end position="521"/>
    </location>
</feature>
<name>A0AB38YH97_9GAMM</name>
<dbReference type="GO" id="GO:0043709">
    <property type="term" value="P:cell adhesion involved in single-species biofilm formation"/>
    <property type="evidence" value="ECO:0007669"/>
    <property type="project" value="TreeGrafter"/>
</dbReference>
<gene>
    <name evidence="6" type="ORF">NFC81_02450</name>
</gene>
<dbReference type="GO" id="GO:0052621">
    <property type="term" value="F:diguanylate cyclase activity"/>
    <property type="evidence" value="ECO:0007669"/>
    <property type="project" value="UniProtKB-EC"/>
</dbReference>
<protein>
    <recommendedName>
        <fullName evidence="2">diguanylate cyclase</fullName>
        <ecNumber evidence="2">2.7.7.65</ecNumber>
    </recommendedName>
</protein>
<dbReference type="PROSITE" id="PS50887">
    <property type="entry name" value="GGDEF"/>
    <property type="match status" value="1"/>
</dbReference>
<dbReference type="Pfam" id="PF05228">
    <property type="entry name" value="CHASE4"/>
    <property type="match status" value="1"/>
</dbReference>
<keyword evidence="4" id="KW-1133">Transmembrane helix</keyword>
<reference evidence="6" key="1">
    <citation type="submission" date="2022-07" db="EMBL/GenBank/DDBJ databases">
        <title>Complete genome sequence of Salinispirillum sp. LH10-3-1 capable of multiple carbohydrate inversion isolated from a soda lake.</title>
        <authorList>
            <person name="Liu J."/>
            <person name="Zhai Y."/>
            <person name="Zhang H."/>
            <person name="Yang H."/>
            <person name="Qu J."/>
            <person name="Li J."/>
        </authorList>
    </citation>
    <scope>NUCLEOTIDE SEQUENCE</scope>
    <source>
        <strain evidence="6">LH 10-3-1</strain>
    </source>
</reference>
<keyword evidence="4" id="KW-0472">Membrane</keyword>
<dbReference type="RefSeq" id="WP_304995953.1">
    <property type="nucleotide sequence ID" value="NZ_CP101717.1"/>
</dbReference>
<keyword evidence="4" id="KW-0812">Transmembrane</keyword>
<feature type="transmembrane region" description="Helical" evidence="4">
    <location>
        <begin position="12"/>
        <end position="29"/>
    </location>
</feature>
<dbReference type="SMART" id="SM00267">
    <property type="entry name" value="GGDEF"/>
    <property type="match status" value="1"/>
</dbReference>
<dbReference type="GO" id="GO:1902201">
    <property type="term" value="P:negative regulation of bacterial-type flagellum-dependent cell motility"/>
    <property type="evidence" value="ECO:0007669"/>
    <property type="project" value="TreeGrafter"/>
</dbReference>
<keyword evidence="6" id="KW-0808">Transferase</keyword>
<evidence type="ECO:0000259" key="5">
    <source>
        <dbReference type="PROSITE" id="PS50887"/>
    </source>
</evidence>
<dbReference type="Pfam" id="PF00990">
    <property type="entry name" value="GGDEF"/>
    <property type="match status" value="1"/>
</dbReference>
<dbReference type="PANTHER" id="PTHR45138:SF9">
    <property type="entry name" value="DIGUANYLATE CYCLASE DGCM-RELATED"/>
    <property type="match status" value="1"/>
</dbReference>
<dbReference type="PANTHER" id="PTHR45138">
    <property type="entry name" value="REGULATORY COMPONENTS OF SENSORY TRANSDUCTION SYSTEM"/>
    <property type="match status" value="1"/>
</dbReference>
<sequence length="521" mass="58636">MRSIRRFMIHYLMLYAVAISLVFVAYRLWVEYPRELETVVAHQARELDSLLEGLYQHQRNLEVLVRDWAHWDDSVAFVSNPADNANYYSTNVLSNTAQLYDLVAMVYLDRDFNLVAGQGFDLVDDTLQDLSEVLPSALTLLMSAPAEAGARLQYGGWVSTSQGLGRFALDYITDSQDISDPAGYLFFVRLLTEAHIRDFERITRLGLNVTPVSAFSSGIANDHGLIIDAELREGFMSTRNRLVLDFWGEPLAVVTITHDPIATPMLFGRGELLMLLGLISIPILISVITDRTITRAVVRNAALMEEMVDSGHLHELPDRFPVRELEQIRGTFNRAVKLVNQQQQHLTELSRTDSLTGIANRRAFDEYADNVWRQAQRLNEPLLLAVLDIDYFKNFNDRLGHQAGDDALQQLGHTLRTFCRRANEYSARLGGEEFAFVCFGATELEATERLEMLRQAVEALAIVHPESKCAAVMTISVGAVYVGAPVSVQPEVTVKHLMQQADVALYRAKEQGRNRVIMDAC</sequence>
<comment type="catalytic activity">
    <reaction evidence="3">
        <text>2 GTP = 3',3'-c-di-GMP + 2 diphosphate</text>
        <dbReference type="Rhea" id="RHEA:24898"/>
        <dbReference type="ChEBI" id="CHEBI:33019"/>
        <dbReference type="ChEBI" id="CHEBI:37565"/>
        <dbReference type="ChEBI" id="CHEBI:58805"/>
        <dbReference type="EC" id="2.7.7.65"/>
    </reaction>
</comment>
<evidence type="ECO:0000256" key="2">
    <source>
        <dbReference type="ARBA" id="ARBA00012528"/>
    </source>
</evidence>
<evidence type="ECO:0000313" key="6">
    <source>
        <dbReference type="EMBL" id="WLD58667.1"/>
    </source>
</evidence>
<dbReference type="AlphaFoldDB" id="A0AB38YH97"/>
<dbReference type="Gene3D" id="3.30.70.270">
    <property type="match status" value="1"/>
</dbReference>
<dbReference type="InterPro" id="IPR007892">
    <property type="entry name" value="CHASE4"/>
</dbReference>
<dbReference type="InterPro" id="IPR000160">
    <property type="entry name" value="GGDEF_dom"/>
</dbReference>
<dbReference type="NCBIfam" id="TIGR00254">
    <property type="entry name" value="GGDEF"/>
    <property type="match status" value="1"/>
</dbReference>
<accession>A0AB38YH97</accession>
<dbReference type="SUPFAM" id="SSF55073">
    <property type="entry name" value="Nucleotide cyclase"/>
    <property type="match status" value="1"/>
</dbReference>
<dbReference type="InterPro" id="IPR050469">
    <property type="entry name" value="Diguanylate_Cyclase"/>
</dbReference>
<organism evidence="6">
    <name type="scientific">Salinispirillum sp. LH 10-3-1</name>
    <dbReference type="NCBI Taxonomy" id="2952525"/>
    <lineage>
        <taxon>Bacteria</taxon>
        <taxon>Pseudomonadati</taxon>
        <taxon>Pseudomonadota</taxon>
        <taxon>Gammaproteobacteria</taxon>
        <taxon>Oceanospirillales</taxon>
        <taxon>Saccharospirillaceae</taxon>
        <taxon>Salinispirillum</taxon>
    </lineage>
</organism>
<dbReference type="EC" id="2.7.7.65" evidence="2"/>
<keyword evidence="6" id="KW-0548">Nucleotidyltransferase</keyword>
<comment type="cofactor">
    <cofactor evidence="1">
        <name>Mg(2+)</name>
        <dbReference type="ChEBI" id="CHEBI:18420"/>
    </cofactor>
</comment>
<dbReference type="GO" id="GO:0005886">
    <property type="term" value="C:plasma membrane"/>
    <property type="evidence" value="ECO:0007669"/>
    <property type="project" value="TreeGrafter"/>
</dbReference>
<dbReference type="EMBL" id="CP101717">
    <property type="protein sequence ID" value="WLD58667.1"/>
    <property type="molecule type" value="Genomic_DNA"/>
</dbReference>
<evidence type="ECO:0000256" key="4">
    <source>
        <dbReference type="SAM" id="Phobius"/>
    </source>
</evidence>
<evidence type="ECO:0000256" key="1">
    <source>
        <dbReference type="ARBA" id="ARBA00001946"/>
    </source>
</evidence>